<dbReference type="InterPro" id="IPR044789">
    <property type="entry name" value="Put_A1-4-GlycosylTfrase_plant"/>
</dbReference>
<dbReference type="PANTHER" id="PTHR46781:SF2">
    <property type="entry name" value="ALPHA 1,4-GLYCOSYLTRANSFERASE FAMILY PROTEIN"/>
    <property type="match status" value="1"/>
</dbReference>
<dbReference type="InterPro" id="IPR007577">
    <property type="entry name" value="GlycoTrfase_DXD_sugar-bd_CS"/>
</dbReference>
<gene>
    <name evidence="2" type="ORF">ACH5RR_005231</name>
</gene>
<name>A0ABD3AKK7_9GENT</name>
<dbReference type="PANTHER" id="PTHR46781">
    <property type="entry name" value="ALPHA 1,4-GLYCOSYLTRANSFERASE FAMILY PROTEIN"/>
    <property type="match status" value="1"/>
</dbReference>
<feature type="domain" description="Alpha 1,4-glycosyltransferase" evidence="1">
    <location>
        <begin position="254"/>
        <end position="381"/>
    </location>
</feature>
<dbReference type="AlphaFoldDB" id="A0ABD3AKK7"/>
<proteinExistence type="predicted"/>
<dbReference type="SUPFAM" id="SSF53448">
    <property type="entry name" value="Nucleotide-diphospho-sugar transferases"/>
    <property type="match status" value="1"/>
</dbReference>
<sequence>MKQALLKVASCEAKSNRRAVQIMEAEQPVVLLESFAAINEAYSAADHVISSLPAFSPAVKEMLPDLDMFNSTGITRQFDARLTKFLDGEGAQSNNLGKCQVHFFMTWISPASSFGTREFVVMESIFKENHNACLIILTKTLDSPGGRRILKPLLELGYRVVALTPDLSSLFKNTPAEAWFNYLRTGKIDPGKVPLAQNLSNLIRLAVLYKYGGVYLDTDFIVLRDFSMLRNVIGAQSVDANGNWTRLNNAVLVFDKKHPLLYEFMQEFQLTFDGNSWGHNGPYLVSRVVYRLATNTMTQDYNFTVLPPIAFYPVGWIGIDGFFKRPSNPVFSKWASAKLRQLNNGETYGVHLWNRQTGKAKIEEGSIIATLISDHCIICQNIFSS</sequence>
<evidence type="ECO:0000259" key="1">
    <source>
        <dbReference type="Pfam" id="PF04572"/>
    </source>
</evidence>
<dbReference type="EMBL" id="JBJUIK010000003">
    <property type="protein sequence ID" value="KAL3531710.1"/>
    <property type="molecule type" value="Genomic_DNA"/>
</dbReference>
<reference evidence="2 3" key="1">
    <citation type="submission" date="2024-11" db="EMBL/GenBank/DDBJ databases">
        <title>A near-complete genome assembly of Cinchona calisaya.</title>
        <authorList>
            <person name="Lian D.C."/>
            <person name="Zhao X.W."/>
            <person name="Wei L."/>
        </authorList>
    </citation>
    <scope>NUCLEOTIDE SEQUENCE [LARGE SCALE GENOMIC DNA]</scope>
    <source>
        <tissue evidence="2">Nenye</tissue>
    </source>
</reference>
<dbReference type="Pfam" id="PF04572">
    <property type="entry name" value="Gb3_synth"/>
    <property type="match status" value="1"/>
</dbReference>
<organism evidence="2 3">
    <name type="scientific">Cinchona calisaya</name>
    <dbReference type="NCBI Taxonomy" id="153742"/>
    <lineage>
        <taxon>Eukaryota</taxon>
        <taxon>Viridiplantae</taxon>
        <taxon>Streptophyta</taxon>
        <taxon>Embryophyta</taxon>
        <taxon>Tracheophyta</taxon>
        <taxon>Spermatophyta</taxon>
        <taxon>Magnoliopsida</taxon>
        <taxon>eudicotyledons</taxon>
        <taxon>Gunneridae</taxon>
        <taxon>Pentapetalae</taxon>
        <taxon>asterids</taxon>
        <taxon>lamiids</taxon>
        <taxon>Gentianales</taxon>
        <taxon>Rubiaceae</taxon>
        <taxon>Cinchonoideae</taxon>
        <taxon>Cinchoneae</taxon>
        <taxon>Cinchona</taxon>
    </lineage>
</organism>
<protein>
    <recommendedName>
        <fullName evidence="1">Alpha 1,4-glycosyltransferase domain-containing protein</fullName>
    </recommendedName>
</protein>
<dbReference type="InterPro" id="IPR007652">
    <property type="entry name" value="A1-4-GlycosylTfrase_dom"/>
</dbReference>
<dbReference type="Gene3D" id="3.90.550.20">
    <property type="match status" value="1"/>
</dbReference>
<keyword evidence="3" id="KW-1185">Reference proteome</keyword>
<comment type="caution">
    <text evidence="2">The sequence shown here is derived from an EMBL/GenBank/DDBJ whole genome shotgun (WGS) entry which is preliminary data.</text>
</comment>
<dbReference type="Pfam" id="PF04488">
    <property type="entry name" value="Gly_transf_sug"/>
    <property type="match status" value="1"/>
</dbReference>
<dbReference type="Proteomes" id="UP001630127">
    <property type="component" value="Unassembled WGS sequence"/>
</dbReference>
<accession>A0ABD3AKK7</accession>
<dbReference type="InterPro" id="IPR029044">
    <property type="entry name" value="Nucleotide-diphossugar_trans"/>
</dbReference>
<evidence type="ECO:0000313" key="3">
    <source>
        <dbReference type="Proteomes" id="UP001630127"/>
    </source>
</evidence>
<evidence type="ECO:0000313" key="2">
    <source>
        <dbReference type="EMBL" id="KAL3531710.1"/>
    </source>
</evidence>